<dbReference type="InterPro" id="IPR021625">
    <property type="entry name" value="PI31_Prot_N"/>
</dbReference>
<comment type="caution">
    <text evidence="5">The sequence shown here is derived from an EMBL/GenBank/DDBJ whole genome shotgun (WGS) entry which is preliminary data.</text>
</comment>
<evidence type="ECO:0000259" key="4">
    <source>
        <dbReference type="Pfam" id="PF11566"/>
    </source>
</evidence>
<feature type="compositionally biased region" description="Basic and acidic residues" evidence="3">
    <location>
        <begin position="174"/>
        <end position="186"/>
    </location>
</feature>
<evidence type="ECO:0000256" key="1">
    <source>
        <dbReference type="ARBA" id="ARBA00006405"/>
    </source>
</evidence>
<feature type="compositionally biased region" description="Low complexity" evidence="3">
    <location>
        <begin position="160"/>
        <end position="173"/>
    </location>
</feature>
<sequence>MATENSAMAVIKASRPSFRNAHDKIAFAAHAAFLASGYTLVATGPLAFAEHALSSPPSDEVGIEGWNEFDDSYGFVYTKKDGGSSIAVLVKCLGMGDHLVIDALCSRDQDKEPISVDIKVSDYDGGNEGGNYADQYKDFGKLVKELNSGVLGKIEREPTAGSAAPAAPSSRSGTNERAEQTEFNPHDFEPYLPGFREPPILPSHHDDLLPGPGAGIYPRISPEIGGPMLIGPNDPRWFRPAGEQPGFPGGSLGVPPGARYDPVGPPDVPGFGPGRFARNPRRPPGNHPDLEPFGNPDFI</sequence>
<reference evidence="5 6" key="1">
    <citation type="submission" date="2024-01" db="EMBL/GenBank/DDBJ databases">
        <title>Genome assemblies of Stephania.</title>
        <authorList>
            <person name="Yang L."/>
        </authorList>
    </citation>
    <scope>NUCLEOTIDE SEQUENCE [LARGE SCALE GENOMIC DNA]</scope>
    <source>
        <strain evidence="5">JXDWG</strain>
        <tissue evidence="5">Leaf</tissue>
    </source>
</reference>
<proteinExistence type="inferred from homology"/>
<evidence type="ECO:0000313" key="5">
    <source>
        <dbReference type="EMBL" id="KAK9158914.1"/>
    </source>
</evidence>
<dbReference type="PANTHER" id="PTHR13266:SF1">
    <property type="entry name" value="PROTEASOME INHIBITOR PI31 SUBUNIT"/>
    <property type="match status" value="1"/>
</dbReference>
<evidence type="ECO:0000256" key="2">
    <source>
        <dbReference type="ARBA" id="ARBA00022942"/>
    </source>
</evidence>
<organism evidence="5 6">
    <name type="scientific">Stephania cephalantha</name>
    <dbReference type="NCBI Taxonomy" id="152367"/>
    <lineage>
        <taxon>Eukaryota</taxon>
        <taxon>Viridiplantae</taxon>
        <taxon>Streptophyta</taxon>
        <taxon>Embryophyta</taxon>
        <taxon>Tracheophyta</taxon>
        <taxon>Spermatophyta</taxon>
        <taxon>Magnoliopsida</taxon>
        <taxon>Ranunculales</taxon>
        <taxon>Menispermaceae</taxon>
        <taxon>Menispermoideae</taxon>
        <taxon>Cissampelideae</taxon>
        <taxon>Stephania</taxon>
    </lineage>
</organism>
<dbReference type="Proteomes" id="UP001419268">
    <property type="component" value="Unassembled WGS sequence"/>
</dbReference>
<dbReference type="Gene3D" id="3.40.1000.30">
    <property type="match status" value="1"/>
</dbReference>
<keyword evidence="2" id="KW-0647">Proteasome</keyword>
<dbReference type="EMBL" id="JBBNAG010000002">
    <property type="protein sequence ID" value="KAK9158914.1"/>
    <property type="molecule type" value="Genomic_DNA"/>
</dbReference>
<protein>
    <recommendedName>
        <fullName evidence="4">PI31 proteasome regulator N-terminal domain-containing protein</fullName>
    </recommendedName>
</protein>
<evidence type="ECO:0000256" key="3">
    <source>
        <dbReference type="SAM" id="MobiDB-lite"/>
    </source>
</evidence>
<dbReference type="GO" id="GO:0070628">
    <property type="term" value="F:proteasome binding"/>
    <property type="evidence" value="ECO:0007669"/>
    <property type="project" value="InterPro"/>
</dbReference>
<comment type="similarity">
    <text evidence="1">Belongs to the proteasome inhibitor PI31 family.</text>
</comment>
<evidence type="ECO:0000313" key="6">
    <source>
        <dbReference type="Proteomes" id="UP001419268"/>
    </source>
</evidence>
<keyword evidence="6" id="KW-1185">Reference proteome</keyword>
<dbReference type="GO" id="GO:0000502">
    <property type="term" value="C:proteasome complex"/>
    <property type="evidence" value="ECO:0007669"/>
    <property type="project" value="UniProtKB-KW"/>
</dbReference>
<gene>
    <name evidence="5" type="ORF">Scep_005488</name>
</gene>
<name>A0AAP0KW18_9MAGN</name>
<dbReference type="Pfam" id="PF11566">
    <property type="entry name" value="PI31_Prot_N"/>
    <property type="match status" value="1"/>
</dbReference>
<feature type="region of interest" description="Disordered" evidence="3">
    <location>
        <begin position="243"/>
        <end position="299"/>
    </location>
</feature>
<feature type="region of interest" description="Disordered" evidence="3">
    <location>
        <begin position="155"/>
        <end position="186"/>
    </location>
</feature>
<dbReference type="GO" id="GO:0004866">
    <property type="term" value="F:endopeptidase inhibitor activity"/>
    <property type="evidence" value="ECO:0007669"/>
    <property type="project" value="InterPro"/>
</dbReference>
<dbReference type="GO" id="GO:0043161">
    <property type="term" value="P:proteasome-mediated ubiquitin-dependent protein catabolic process"/>
    <property type="evidence" value="ECO:0007669"/>
    <property type="project" value="InterPro"/>
</dbReference>
<dbReference type="PANTHER" id="PTHR13266">
    <property type="entry name" value="PROTEASOME INHIBITOR"/>
    <property type="match status" value="1"/>
</dbReference>
<dbReference type="InterPro" id="IPR045128">
    <property type="entry name" value="PI31-like"/>
</dbReference>
<accession>A0AAP0KW18</accession>
<dbReference type="AlphaFoldDB" id="A0AAP0KW18"/>
<feature type="domain" description="PI31 proteasome regulator N-terminal" evidence="4">
    <location>
        <begin position="15"/>
        <end position="154"/>
    </location>
</feature>